<sequence length="44" mass="4965">MTDPKARRQKVQRVIRCEVDSLGLVFAVNAFVNGPQALKLNFFS</sequence>
<protein>
    <submittedName>
        <fullName evidence="1">Uncharacterized protein</fullName>
    </submittedName>
</protein>
<organism evidence="1">
    <name type="scientific">marine sediment metagenome</name>
    <dbReference type="NCBI Taxonomy" id="412755"/>
    <lineage>
        <taxon>unclassified sequences</taxon>
        <taxon>metagenomes</taxon>
        <taxon>ecological metagenomes</taxon>
    </lineage>
</organism>
<evidence type="ECO:0000313" key="1">
    <source>
        <dbReference type="EMBL" id="KTF06103.1"/>
    </source>
</evidence>
<name>A0A1B6NRV9_9ZZZZ</name>
<accession>A0A1B6NRV9</accession>
<proteinExistence type="predicted"/>
<dbReference type="EMBL" id="AYSL01001369">
    <property type="protein sequence ID" value="KTF06103.1"/>
    <property type="molecule type" value="Genomic_DNA"/>
</dbReference>
<comment type="caution">
    <text evidence="1">The sequence shown here is derived from an EMBL/GenBank/DDBJ whole genome shotgun (WGS) entry which is preliminary data.</text>
</comment>
<dbReference type="AlphaFoldDB" id="A0A1B6NRV9"/>
<gene>
    <name evidence="1" type="ORF">MGSAQ_002401</name>
</gene>
<reference evidence="1" key="1">
    <citation type="submission" date="2013-11" db="EMBL/GenBank/DDBJ databases">
        <title>Microbial diversity, functional groups and degradation webs in Northern and Southern Mediterranean and Red Sea marine crude oil polluted sites.</title>
        <authorList>
            <person name="Daffonchio D."/>
            <person name="Mapelli F."/>
            <person name="Ferrer M."/>
            <person name="Richter M."/>
            <person name="Cherif A."/>
            <person name="Malkawi H.I."/>
            <person name="Yakimov M.M."/>
            <person name="Abdel-Fattah Y.R."/>
            <person name="Blaghen M."/>
            <person name="Golyshin P.N."/>
            <person name="Kalogerakis N."/>
            <person name="Boon N."/>
            <person name="Magagnini M."/>
            <person name="Fava F."/>
        </authorList>
    </citation>
    <scope>NUCLEOTIDE SEQUENCE</scope>
</reference>